<dbReference type="PANTHER" id="PTHR35005:SF1">
    <property type="entry name" value="2-AMINO-5-FORMYLAMINO-6-RIBOSYLAMINOPYRIMIDIN-4(3H)-ONE 5'-MONOPHOSPHATE DEFORMYLASE"/>
    <property type="match status" value="1"/>
</dbReference>
<name>A0ABT7JG88_9DEIO</name>
<evidence type="ECO:0000313" key="6">
    <source>
        <dbReference type="EMBL" id="MDL2342968.1"/>
    </source>
</evidence>
<evidence type="ECO:0000313" key="7">
    <source>
        <dbReference type="Proteomes" id="UP001302059"/>
    </source>
</evidence>
<dbReference type="RefSeq" id="WP_285520996.1">
    <property type="nucleotide sequence ID" value="NZ_JASNGB010000008.1"/>
</dbReference>
<dbReference type="Gene3D" id="3.40.50.10310">
    <property type="entry name" value="Creatininase"/>
    <property type="match status" value="1"/>
</dbReference>
<sequence>MRVQDLNWEGVEAYLRRDDRAVLPLGCTEQHARLSLATDSLLAERVSVEAADPLGIPVFPALPYGITPTFTAYPGTVSLRVSTYLALLDDLLSGLHAQGFRRLLIVNGHGGNSPGQGWLGEWLARHPDARVQWHNWWNAPRTWAAVQATDPLASHASWMENFPWTRLEDVSVSAERKPVVDLARMRQLPPAEVRALLGDGNFGGLPQRPDAEMEAIWREAVRETRDLLEGGWAP</sequence>
<reference evidence="6 7" key="1">
    <citation type="submission" date="2023-05" db="EMBL/GenBank/DDBJ databases">
        <authorList>
            <person name="Gao F."/>
        </authorList>
    </citation>
    <scope>NUCLEOTIDE SEQUENCE [LARGE SCALE GENOMIC DNA]</scope>
    <source>
        <strain evidence="6 7">MIMF12</strain>
    </source>
</reference>
<dbReference type="InterPro" id="IPR024087">
    <property type="entry name" value="Creatininase-like_sf"/>
</dbReference>
<comment type="similarity">
    <text evidence="5">Belongs to the creatininase superfamily.</text>
</comment>
<keyword evidence="2" id="KW-0479">Metal-binding</keyword>
<dbReference type="InterPro" id="IPR003785">
    <property type="entry name" value="Creatininase/forma_Hydrolase"/>
</dbReference>
<keyword evidence="3" id="KW-0378">Hydrolase</keyword>
<dbReference type="Pfam" id="PF02633">
    <property type="entry name" value="Creatininase"/>
    <property type="match status" value="1"/>
</dbReference>
<dbReference type="EMBL" id="JASNGB010000008">
    <property type="protein sequence ID" value="MDL2342968.1"/>
    <property type="molecule type" value="Genomic_DNA"/>
</dbReference>
<evidence type="ECO:0000256" key="5">
    <source>
        <dbReference type="ARBA" id="ARBA00024029"/>
    </source>
</evidence>
<dbReference type="SUPFAM" id="SSF102215">
    <property type="entry name" value="Creatininase"/>
    <property type="match status" value="1"/>
</dbReference>
<organism evidence="6 7">
    <name type="scientific">Deinococcus rhizophilus</name>
    <dbReference type="NCBI Taxonomy" id="3049544"/>
    <lineage>
        <taxon>Bacteria</taxon>
        <taxon>Thermotogati</taxon>
        <taxon>Deinococcota</taxon>
        <taxon>Deinococci</taxon>
        <taxon>Deinococcales</taxon>
        <taxon>Deinococcaceae</taxon>
        <taxon>Deinococcus</taxon>
    </lineage>
</organism>
<evidence type="ECO:0000256" key="3">
    <source>
        <dbReference type="ARBA" id="ARBA00022801"/>
    </source>
</evidence>
<keyword evidence="4" id="KW-0862">Zinc</keyword>
<evidence type="ECO:0000256" key="2">
    <source>
        <dbReference type="ARBA" id="ARBA00022723"/>
    </source>
</evidence>
<comment type="caution">
    <text evidence="6">The sequence shown here is derived from an EMBL/GenBank/DDBJ whole genome shotgun (WGS) entry which is preliminary data.</text>
</comment>
<accession>A0ABT7JG88</accession>
<comment type="cofactor">
    <cofactor evidence="1">
        <name>Zn(2+)</name>
        <dbReference type="ChEBI" id="CHEBI:29105"/>
    </cofactor>
</comment>
<gene>
    <name evidence="6" type="ORF">QOL99_02265</name>
</gene>
<dbReference type="PANTHER" id="PTHR35005">
    <property type="entry name" value="3-DEHYDRO-SCYLLO-INOSOSE HYDROLASE"/>
    <property type="match status" value="1"/>
</dbReference>
<evidence type="ECO:0000256" key="4">
    <source>
        <dbReference type="ARBA" id="ARBA00022833"/>
    </source>
</evidence>
<protein>
    <submittedName>
        <fullName evidence="6">Creatininase family protein</fullName>
    </submittedName>
</protein>
<keyword evidence="7" id="KW-1185">Reference proteome</keyword>
<dbReference type="Proteomes" id="UP001302059">
    <property type="component" value="Unassembled WGS sequence"/>
</dbReference>
<proteinExistence type="inferred from homology"/>
<evidence type="ECO:0000256" key="1">
    <source>
        <dbReference type="ARBA" id="ARBA00001947"/>
    </source>
</evidence>